<dbReference type="InterPro" id="IPR008761">
    <property type="entry name" value="Peptidase_S37"/>
</dbReference>
<dbReference type="EMBL" id="JAQNDK010000004">
    <property type="protein sequence ID" value="MDC0683398.1"/>
    <property type="molecule type" value="Genomic_DNA"/>
</dbReference>
<evidence type="ECO:0000313" key="6">
    <source>
        <dbReference type="Proteomes" id="UP001217485"/>
    </source>
</evidence>
<dbReference type="PANTHER" id="PTHR11010">
    <property type="entry name" value="PROTEASE S28 PRO-X CARBOXYPEPTIDASE-RELATED"/>
    <property type="match status" value="1"/>
</dbReference>
<reference evidence="5 6" key="1">
    <citation type="submission" date="2023-01" db="EMBL/GenBank/DDBJ databases">
        <title>Minimal conservation of predation-associated metabolite biosynthetic gene clusters underscores biosynthetic potential of Myxococcota including descriptions for ten novel species: Archangium lansinium sp. nov., Myxococcus landrumus sp. nov., Nannocystis bai.</title>
        <authorList>
            <person name="Ahearne A."/>
            <person name="Stevens C."/>
            <person name="Dowd S."/>
        </authorList>
    </citation>
    <scope>NUCLEOTIDE SEQUENCE [LARGE SCALE GENOMIC DNA]</scope>
    <source>
        <strain evidence="5 6">WIWO2</strain>
    </source>
</reference>
<proteinExistence type="predicted"/>
<evidence type="ECO:0000256" key="3">
    <source>
        <dbReference type="ARBA" id="ARBA00022801"/>
    </source>
</evidence>
<evidence type="ECO:0000313" key="5">
    <source>
        <dbReference type="EMBL" id="MDC0683398.1"/>
    </source>
</evidence>
<dbReference type="PANTHER" id="PTHR11010:SF38">
    <property type="entry name" value="LYSOSOMAL PRO-X CARBOXYPEPTIDASE"/>
    <property type="match status" value="1"/>
</dbReference>
<protein>
    <submittedName>
        <fullName evidence="5">S28 family serine protease</fullName>
    </submittedName>
</protein>
<dbReference type="GO" id="GO:0006508">
    <property type="term" value="P:proteolysis"/>
    <property type="evidence" value="ECO:0007669"/>
    <property type="project" value="UniProtKB-KW"/>
</dbReference>
<dbReference type="Pfam" id="PF05576">
    <property type="entry name" value="Peptidase_S37"/>
    <property type="match status" value="1"/>
</dbReference>
<dbReference type="Gene3D" id="3.40.50.1820">
    <property type="entry name" value="alpha/beta hydrolase"/>
    <property type="match status" value="1"/>
</dbReference>
<sequence>MVSLALTITAACGDGGNGEASASTTSPASTSSGSSTSASAGTGNETSGGGAPDGGGAGGVGGSAGDGGAGGDAAVDILDQLHALDGTEVTEEVSTIPGYRSFIIELEQPVDHDDPSGERFRQRLALHHRDASAPLVLATTGYSLWLPYDYLDEPAVLLNANQLYVEHRYFPPSRPERADWTKMTIEQAAADHHRVVEAFRTIYTGKWISTGASKGGMTSVYHRRFYPDDVDGTVAYVAPLSYGVEDPRYVDFLNQVGDAGCRERIAALQREVLLRRPAMLERAETEANALGVTYDLFGLEAQLEAAVVWLPFSFWAYSSEGSCGGIPDASASDNDIWLILDTLSPVSSGSDASYLSLEPYYWQSYTELGAPRVDITDLADLLTFDWGAVDRLPSVPVEPEFLPAAMEDVARWVATEGSELMFIYGEKDPWSAGAFELGAAVDSFRYHAPGDNHGALIGSLAPADRDAAMATLARWAGVPLSLVTAQPLRAARPRPPHALRRRFAP</sequence>
<dbReference type="SUPFAM" id="SSF53474">
    <property type="entry name" value="alpha/beta-Hydrolases"/>
    <property type="match status" value="1"/>
</dbReference>
<name>A0ABT5CAE9_9BACT</name>
<evidence type="ECO:0000256" key="4">
    <source>
        <dbReference type="SAM" id="MobiDB-lite"/>
    </source>
</evidence>
<organism evidence="5 6">
    <name type="scientific">Sorangium atrum</name>
    <dbReference type="NCBI Taxonomy" id="2995308"/>
    <lineage>
        <taxon>Bacteria</taxon>
        <taxon>Pseudomonadati</taxon>
        <taxon>Myxococcota</taxon>
        <taxon>Polyangia</taxon>
        <taxon>Polyangiales</taxon>
        <taxon>Polyangiaceae</taxon>
        <taxon>Sorangium</taxon>
    </lineage>
</organism>
<evidence type="ECO:0000256" key="1">
    <source>
        <dbReference type="ARBA" id="ARBA00022670"/>
    </source>
</evidence>
<keyword evidence="3" id="KW-0378">Hydrolase</keyword>
<feature type="compositionally biased region" description="Low complexity" evidence="4">
    <location>
        <begin position="20"/>
        <end position="45"/>
    </location>
</feature>
<gene>
    <name evidence="5" type="ORF">POL72_37055</name>
</gene>
<dbReference type="GO" id="GO:0008233">
    <property type="term" value="F:peptidase activity"/>
    <property type="evidence" value="ECO:0007669"/>
    <property type="project" value="UniProtKB-KW"/>
</dbReference>
<dbReference type="RefSeq" id="WP_272101538.1">
    <property type="nucleotide sequence ID" value="NZ_JAQNDK010000004.1"/>
</dbReference>
<comment type="caution">
    <text evidence="5">The sequence shown here is derived from an EMBL/GenBank/DDBJ whole genome shotgun (WGS) entry which is preliminary data.</text>
</comment>
<keyword evidence="6" id="KW-1185">Reference proteome</keyword>
<dbReference type="Proteomes" id="UP001217485">
    <property type="component" value="Unassembled WGS sequence"/>
</dbReference>
<keyword evidence="1 5" id="KW-0645">Protease</keyword>
<accession>A0ABT5CAE9</accession>
<evidence type="ECO:0000256" key="2">
    <source>
        <dbReference type="ARBA" id="ARBA00022729"/>
    </source>
</evidence>
<feature type="region of interest" description="Disordered" evidence="4">
    <location>
        <begin position="13"/>
        <end position="65"/>
    </location>
</feature>
<keyword evidence="2" id="KW-0732">Signal</keyword>
<feature type="compositionally biased region" description="Gly residues" evidence="4">
    <location>
        <begin position="46"/>
        <end position="65"/>
    </location>
</feature>
<dbReference type="InterPro" id="IPR029058">
    <property type="entry name" value="AB_hydrolase_fold"/>
</dbReference>